<protein>
    <recommendedName>
        <fullName evidence="7">Aminoacyl-tRNA synthetase class I anticodon-binding domain-containing protein</fullName>
    </recommendedName>
</protein>
<sequence>AIAWFTLKNVGKGAARFDFSKLESLNAHYIQNLSVTRAVDIMSTGLSQNLGRPISSHEERRLTLGASGLLSRAKTTSDLIKSGKFYVAKRPIPLDKKARKILETSATEILPKITAALQDLHEWETDQIETQMRELADRHGLKLGSVAQPLRAALTGTTVSPSIFEVMKALGRAESLARLSDV</sequence>
<dbReference type="EMBL" id="UINC01152394">
    <property type="protein sequence ID" value="SVD46558.1"/>
    <property type="molecule type" value="Genomic_DNA"/>
</dbReference>
<comment type="similarity">
    <text evidence="1">Belongs to the class-I aminoacyl-tRNA synthetase family. Glutamate--tRNA ligase type 1 subfamily.</text>
</comment>
<dbReference type="InterPro" id="IPR045462">
    <property type="entry name" value="aa-tRNA-synth_I_cd-bd"/>
</dbReference>
<evidence type="ECO:0000259" key="7">
    <source>
        <dbReference type="Pfam" id="PF19269"/>
    </source>
</evidence>
<reference evidence="8" key="1">
    <citation type="submission" date="2018-05" db="EMBL/GenBank/DDBJ databases">
        <authorList>
            <person name="Lanie J.A."/>
            <person name="Ng W.-L."/>
            <person name="Kazmierczak K.M."/>
            <person name="Andrzejewski T.M."/>
            <person name="Davidsen T.M."/>
            <person name="Wayne K.J."/>
            <person name="Tettelin H."/>
            <person name="Glass J.I."/>
            <person name="Rusch D."/>
            <person name="Podicherti R."/>
            <person name="Tsui H.-C.T."/>
            <person name="Winkler M.E."/>
        </authorList>
    </citation>
    <scope>NUCLEOTIDE SEQUENCE</scope>
</reference>
<dbReference type="SUPFAM" id="SSF48163">
    <property type="entry name" value="An anticodon-binding domain of class I aminoacyl-tRNA synthetases"/>
    <property type="match status" value="1"/>
</dbReference>
<evidence type="ECO:0000256" key="3">
    <source>
        <dbReference type="ARBA" id="ARBA00022741"/>
    </source>
</evidence>
<evidence type="ECO:0000256" key="4">
    <source>
        <dbReference type="ARBA" id="ARBA00022840"/>
    </source>
</evidence>
<dbReference type="PANTHER" id="PTHR43311">
    <property type="entry name" value="GLUTAMATE--TRNA LIGASE"/>
    <property type="match status" value="1"/>
</dbReference>
<evidence type="ECO:0000256" key="5">
    <source>
        <dbReference type="ARBA" id="ARBA00022917"/>
    </source>
</evidence>
<evidence type="ECO:0000313" key="8">
    <source>
        <dbReference type="EMBL" id="SVD46558.1"/>
    </source>
</evidence>
<dbReference type="GO" id="GO:0006424">
    <property type="term" value="P:glutamyl-tRNA aminoacylation"/>
    <property type="evidence" value="ECO:0007669"/>
    <property type="project" value="TreeGrafter"/>
</dbReference>
<evidence type="ECO:0000256" key="6">
    <source>
        <dbReference type="ARBA" id="ARBA00023146"/>
    </source>
</evidence>
<dbReference type="InterPro" id="IPR020751">
    <property type="entry name" value="aa-tRNA-synth_I_codon-bd_sub2"/>
</dbReference>
<name>A0A382VKY4_9ZZZZ</name>
<evidence type="ECO:0000256" key="2">
    <source>
        <dbReference type="ARBA" id="ARBA00022598"/>
    </source>
</evidence>
<feature type="non-terminal residue" evidence="8">
    <location>
        <position position="1"/>
    </location>
</feature>
<dbReference type="GO" id="GO:0005524">
    <property type="term" value="F:ATP binding"/>
    <property type="evidence" value="ECO:0007669"/>
    <property type="project" value="UniProtKB-KW"/>
</dbReference>
<gene>
    <name evidence="8" type="ORF">METZ01_LOCUS399412</name>
</gene>
<feature type="domain" description="Aminoacyl-tRNA synthetase class I anticodon-binding" evidence="7">
    <location>
        <begin position="57"/>
        <end position="181"/>
    </location>
</feature>
<dbReference type="InterPro" id="IPR049940">
    <property type="entry name" value="GluQ/Sye"/>
</dbReference>
<dbReference type="Pfam" id="PF19269">
    <property type="entry name" value="Anticodon_2"/>
    <property type="match status" value="1"/>
</dbReference>
<keyword evidence="2" id="KW-0436">Ligase</keyword>
<dbReference type="Gene3D" id="1.10.10.350">
    <property type="match status" value="1"/>
</dbReference>
<accession>A0A382VKY4</accession>
<keyword evidence="5" id="KW-0648">Protein biosynthesis</keyword>
<dbReference type="GO" id="GO:0005829">
    <property type="term" value="C:cytosol"/>
    <property type="evidence" value="ECO:0007669"/>
    <property type="project" value="TreeGrafter"/>
</dbReference>
<dbReference type="InterPro" id="IPR008925">
    <property type="entry name" value="aa_tRNA-synth_I_cd-bd_sf"/>
</dbReference>
<dbReference type="GO" id="GO:0000049">
    <property type="term" value="F:tRNA binding"/>
    <property type="evidence" value="ECO:0007669"/>
    <property type="project" value="InterPro"/>
</dbReference>
<proteinExistence type="inferred from homology"/>
<dbReference type="GO" id="GO:0004818">
    <property type="term" value="F:glutamate-tRNA ligase activity"/>
    <property type="evidence" value="ECO:0007669"/>
    <property type="project" value="TreeGrafter"/>
</dbReference>
<organism evidence="8">
    <name type="scientific">marine metagenome</name>
    <dbReference type="NCBI Taxonomy" id="408172"/>
    <lineage>
        <taxon>unclassified sequences</taxon>
        <taxon>metagenomes</taxon>
        <taxon>ecological metagenomes</taxon>
    </lineage>
</organism>
<evidence type="ECO:0000256" key="1">
    <source>
        <dbReference type="ARBA" id="ARBA00007894"/>
    </source>
</evidence>
<keyword evidence="6" id="KW-0030">Aminoacyl-tRNA synthetase</keyword>
<dbReference type="PANTHER" id="PTHR43311:SF2">
    <property type="entry name" value="GLUTAMATE--TRNA LIGASE, MITOCHONDRIAL-RELATED"/>
    <property type="match status" value="1"/>
</dbReference>
<keyword evidence="4" id="KW-0067">ATP-binding</keyword>
<keyword evidence="3" id="KW-0547">Nucleotide-binding</keyword>
<dbReference type="AlphaFoldDB" id="A0A382VKY4"/>